<sequence>MNNRNDQNGRQPPLPGQPPPSLDNDAHSEKGAANEKGEICRNYIWGRCNKNTQCKFRHELDFEEMKKVLKFCHDYQNPSGCTREHCTFLHTTKEEESLFFATGQLPRVLAERHANMSAAAAETIPQIALFIQESFVGPPPPPPPPPAPVTAPPPVAPVVLPTSRPAPPMIPIQQMPPPPPPPTVSSTTVQQHPPIFTAAAVPANQVYPITQPPPPILPIFDASMPPPPIPTHVRAKKNTNKRLSPNNFDVQPKKVKKVDEAKADAQCDQCMQRDIRVESYKQEMEKLCSEEEYQTLIFKKKLEEYQNRKELLRSLVSNELFRLIEEYVEALPQLHVHDVLSQLNQSSFVSGTSSVPKSFLLQLMELLLENSRVDSVPSSLQQNLSRRSSSISFSSPNVIQTFMEIIRQSNSSDRIRADEIPTNIAKSSTATNNNNGLHRFSNGQKPEAQGIRIPPPSQAPPPPPPCHYSAPAPPARLYYPPPYPIPPAVYSLSNLRMKKLDKIGVTDARLKLY</sequence>
<evidence type="ECO:0000256" key="1">
    <source>
        <dbReference type="ARBA" id="ARBA00022723"/>
    </source>
</evidence>
<gene>
    <name evidence="8" type="ORF">EEDITHA_LOCUS17874</name>
</gene>
<keyword evidence="2" id="KW-0677">Repeat</keyword>
<feature type="domain" description="C3H1-type" evidence="7">
    <location>
        <begin position="66"/>
        <end position="93"/>
    </location>
</feature>
<keyword evidence="9" id="KW-1185">Reference proteome</keyword>
<evidence type="ECO:0000256" key="4">
    <source>
        <dbReference type="ARBA" id="ARBA00022833"/>
    </source>
</evidence>
<dbReference type="AlphaFoldDB" id="A0AAU9UW65"/>
<proteinExistence type="predicted"/>
<dbReference type="PANTHER" id="PTHR12675:SF6">
    <property type="entry name" value="ZINC FINGER CCCH DOMAIN-CONTAINING PROTEIN 10"/>
    <property type="match status" value="1"/>
</dbReference>
<dbReference type="GO" id="GO:0003723">
    <property type="term" value="F:RNA binding"/>
    <property type="evidence" value="ECO:0007669"/>
    <property type="project" value="TreeGrafter"/>
</dbReference>
<evidence type="ECO:0000313" key="8">
    <source>
        <dbReference type="EMBL" id="CAH2103347.1"/>
    </source>
</evidence>
<dbReference type="EMBL" id="CAKOGL010000026">
    <property type="protein sequence ID" value="CAH2103347.1"/>
    <property type="molecule type" value="Genomic_DNA"/>
</dbReference>
<feature type="compositionally biased region" description="Polar residues" evidence="6">
    <location>
        <begin position="1"/>
        <end position="10"/>
    </location>
</feature>
<feature type="zinc finger region" description="C3H1-type" evidence="5">
    <location>
        <begin position="66"/>
        <end position="93"/>
    </location>
</feature>
<dbReference type="Gene3D" id="3.30.1370.210">
    <property type="match status" value="1"/>
</dbReference>
<feature type="compositionally biased region" description="Pro residues" evidence="6">
    <location>
        <begin position="453"/>
        <end position="469"/>
    </location>
</feature>
<feature type="region of interest" description="Disordered" evidence="6">
    <location>
        <begin position="1"/>
        <end position="33"/>
    </location>
</feature>
<feature type="compositionally biased region" description="Polar residues" evidence="6">
    <location>
        <begin position="425"/>
        <end position="444"/>
    </location>
</feature>
<evidence type="ECO:0000256" key="6">
    <source>
        <dbReference type="SAM" id="MobiDB-lite"/>
    </source>
</evidence>
<comment type="caution">
    <text evidence="8">The sequence shown here is derived from an EMBL/GenBank/DDBJ whole genome shotgun (WGS) entry which is preliminary data.</text>
</comment>
<protein>
    <recommendedName>
        <fullName evidence="7">C3H1-type domain-containing protein</fullName>
    </recommendedName>
</protein>
<dbReference type="InterPro" id="IPR000571">
    <property type="entry name" value="Znf_CCCH"/>
</dbReference>
<organism evidence="8 9">
    <name type="scientific">Euphydryas editha</name>
    <name type="common">Edith's checkerspot</name>
    <dbReference type="NCBI Taxonomy" id="104508"/>
    <lineage>
        <taxon>Eukaryota</taxon>
        <taxon>Metazoa</taxon>
        <taxon>Ecdysozoa</taxon>
        <taxon>Arthropoda</taxon>
        <taxon>Hexapoda</taxon>
        <taxon>Insecta</taxon>
        <taxon>Pterygota</taxon>
        <taxon>Neoptera</taxon>
        <taxon>Endopterygota</taxon>
        <taxon>Lepidoptera</taxon>
        <taxon>Glossata</taxon>
        <taxon>Ditrysia</taxon>
        <taxon>Papilionoidea</taxon>
        <taxon>Nymphalidae</taxon>
        <taxon>Nymphalinae</taxon>
        <taxon>Euphydryas</taxon>
    </lineage>
</organism>
<feature type="zinc finger region" description="C3H1-type" evidence="5">
    <location>
        <begin position="34"/>
        <end position="61"/>
    </location>
</feature>
<evidence type="ECO:0000313" key="9">
    <source>
        <dbReference type="Proteomes" id="UP001153954"/>
    </source>
</evidence>
<evidence type="ECO:0000256" key="5">
    <source>
        <dbReference type="PROSITE-ProRule" id="PRU00723"/>
    </source>
</evidence>
<name>A0AAU9UW65_EUPED</name>
<keyword evidence="4 5" id="KW-0862">Zinc</keyword>
<dbReference type="Proteomes" id="UP001153954">
    <property type="component" value="Unassembled WGS sequence"/>
</dbReference>
<evidence type="ECO:0000256" key="2">
    <source>
        <dbReference type="ARBA" id="ARBA00022737"/>
    </source>
</evidence>
<dbReference type="GO" id="GO:0008270">
    <property type="term" value="F:zinc ion binding"/>
    <property type="evidence" value="ECO:0007669"/>
    <property type="project" value="UniProtKB-KW"/>
</dbReference>
<dbReference type="PANTHER" id="PTHR12675">
    <property type="entry name" value="MUSCLEBLIND-LIKE PROTEIN"/>
    <property type="match status" value="1"/>
</dbReference>
<accession>A0AAU9UW65</accession>
<reference evidence="8" key="1">
    <citation type="submission" date="2022-03" db="EMBL/GenBank/DDBJ databases">
        <authorList>
            <person name="Tunstrom K."/>
        </authorList>
    </citation>
    <scope>NUCLEOTIDE SEQUENCE</scope>
</reference>
<evidence type="ECO:0000256" key="3">
    <source>
        <dbReference type="ARBA" id="ARBA00022771"/>
    </source>
</evidence>
<keyword evidence="1 5" id="KW-0479">Metal-binding</keyword>
<dbReference type="GO" id="GO:0043484">
    <property type="term" value="P:regulation of RNA splicing"/>
    <property type="evidence" value="ECO:0007669"/>
    <property type="project" value="TreeGrafter"/>
</dbReference>
<dbReference type="PROSITE" id="PS50103">
    <property type="entry name" value="ZF_C3H1"/>
    <property type="match status" value="2"/>
</dbReference>
<feature type="compositionally biased region" description="Basic and acidic residues" evidence="6">
    <location>
        <begin position="24"/>
        <end position="33"/>
    </location>
</feature>
<keyword evidence="3 5" id="KW-0863">Zinc-finger</keyword>
<feature type="region of interest" description="Disordered" evidence="6">
    <location>
        <begin position="425"/>
        <end position="469"/>
    </location>
</feature>
<feature type="domain" description="C3H1-type" evidence="7">
    <location>
        <begin position="34"/>
        <end position="61"/>
    </location>
</feature>
<evidence type="ECO:0000259" key="7">
    <source>
        <dbReference type="PROSITE" id="PS50103"/>
    </source>
</evidence>
<feature type="compositionally biased region" description="Pro residues" evidence="6">
    <location>
        <begin position="12"/>
        <end position="21"/>
    </location>
</feature>
<dbReference type="SMART" id="SM00356">
    <property type="entry name" value="ZnF_C3H1"/>
    <property type="match status" value="2"/>
</dbReference>